<reference evidence="6" key="2">
    <citation type="journal article" date="2019" name="Int. J. Syst. Evol. Microbiol.">
        <title>The Global Catalogue of Microorganisms (GCM) 10K type strain sequencing project: providing services to taxonomists for standard genome sequencing and annotation.</title>
        <authorList>
            <consortium name="The Broad Institute Genomics Platform"/>
            <consortium name="The Broad Institute Genome Sequencing Center for Infectious Disease"/>
            <person name="Wu L."/>
            <person name="Ma J."/>
        </authorList>
    </citation>
    <scope>NUCLEOTIDE SEQUENCE [LARGE SCALE GENOMIC DNA]</scope>
    <source>
        <strain evidence="6">CGMCC 1.16026</strain>
    </source>
</reference>
<keyword evidence="6" id="KW-1185">Reference proteome</keyword>
<dbReference type="Pfam" id="PF21447">
    <property type="entry name" value="Ppx-GppA_III"/>
    <property type="match status" value="1"/>
</dbReference>
<evidence type="ECO:0000259" key="2">
    <source>
        <dbReference type="Pfam" id="PF02541"/>
    </source>
</evidence>
<dbReference type="InterPro" id="IPR050273">
    <property type="entry name" value="GppA/Ppx_hydrolase"/>
</dbReference>
<gene>
    <name evidence="4" type="ORF">ACFQBQ_00110</name>
    <name evidence="5" type="ORF">ACFQBQ_18470</name>
</gene>
<dbReference type="Pfam" id="PF02541">
    <property type="entry name" value="Ppx-GppA"/>
    <property type="match status" value="1"/>
</dbReference>
<dbReference type="InterPro" id="IPR003695">
    <property type="entry name" value="Ppx_GppA_N"/>
</dbReference>
<dbReference type="Gene3D" id="3.30.420.150">
    <property type="entry name" value="Exopolyphosphatase. Domain 2"/>
    <property type="match status" value="1"/>
</dbReference>
<dbReference type="Gene3D" id="3.30.420.40">
    <property type="match status" value="1"/>
</dbReference>
<reference evidence="5" key="1">
    <citation type="journal article" date="2014" name="Int. J. Syst. Evol. Microbiol.">
        <title>Complete genome of a new Firmicutes species belonging to the dominant human colonic microbiota ('Ruminococcus bicirculans') reveals two chromosomes and a selective capacity to utilize plant glucans.</title>
        <authorList>
            <consortium name="NISC Comparative Sequencing Program"/>
            <person name="Wegmann U."/>
            <person name="Louis P."/>
            <person name="Goesmann A."/>
            <person name="Henrissat B."/>
            <person name="Duncan S.H."/>
            <person name="Flint H.J."/>
        </authorList>
    </citation>
    <scope>NUCLEOTIDE SEQUENCE</scope>
    <source>
        <strain evidence="5">NBRC 107139</strain>
    </source>
</reference>
<keyword evidence="1" id="KW-0378">Hydrolase</keyword>
<evidence type="ECO:0000313" key="6">
    <source>
        <dbReference type="Proteomes" id="UP001596391"/>
    </source>
</evidence>
<proteinExistence type="predicted"/>
<reference evidence="5" key="3">
    <citation type="submission" date="2024-09" db="EMBL/GenBank/DDBJ databases">
        <authorList>
            <person name="Sun Q."/>
            <person name="Mori K."/>
        </authorList>
    </citation>
    <scope>NUCLEOTIDE SEQUENCE</scope>
    <source>
        <strain evidence="5">NBRC 107139</strain>
    </source>
</reference>
<evidence type="ECO:0000313" key="4">
    <source>
        <dbReference type="EMBL" id="MFC6644024.1"/>
    </source>
</evidence>
<dbReference type="SUPFAM" id="SSF53067">
    <property type="entry name" value="Actin-like ATPase domain"/>
    <property type="match status" value="2"/>
</dbReference>
<dbReference type="Gene3D" id="1.10.3210.10">
    <property type="entry name" value="Hypothetical protein af1432"/>
    <property type="match status" value="1"/>
</dbReference>
<dbReference type="InterPro" id="IPR048950">
    <property type="entry name" value="Ppx_GppA_C"/>
</dbReference>
<organism evidence="5 6">
    <name type="scientific">Granulicella cerasi</name>
    <dbReference type="NCBI Taxonomy" id="741063"/>
    <lineage>
        <taxon>Bacteria</taxon>
        <taxon>Pseudomonadati</taxon>
        <taxon>Acidobacteriota</taxon>
        <taxon>Terriglobia</taxon>
        <taxon>Terriglobales</taxon>
        <taxon>Acidobacteriaceae</taxon>
        <taxon>Granulicella</taxon>
    </lineage>
</organism>
<dbReference type="RefSeq" id="WP_263370590.1">
    <property type="nucleotide sequence ID" value="NZ_JAGSYD010000002.1"/>
</dbReference>
<comment type="caution">
    <text evidence="5">The sequence shown here is derived from an EMBL/GenBank/DDBJ whole genome shotgun (WGS) entry which is preliminary data.</text>
</comment>
<dbReference type="Proteomes" id="UP001596391">
    <property type="component" value="Unassembled WGS sequence"/>
</dbReference>
<protein>
    <submittedName>
        <fullName evidence="5">Ppx/GppA phosphatase family protein</fullName>
    </submittedName>
</protein>
<sequence>MPTFAAIDIGSNSCRLAIAEVVGHHLRTLHEDREVTRLGESVFEAGVISPEAMAVTVKALKRFHKAVQAHAVDRVRVVATSATRDARNAAAFQEWVRSATGWNLEVISGLEEGRLIHLGVVTHEVGARGRCLMIDLGGGSCEITVSEGGRIREMVSLPLGAVRLQQEFLRNDPPAKEDIGRLRKFVERELTRGGRKLGTPKIDLVIATSGTASALAEASNAFAAQHGVAAKGKRVAATASKTLGKLMQAETPSVRRLADKLLKMNNEERAALPGIGVRRADIIAGGALVYASLLERMGLPGFRYSPLGLRDGILAAMLADVDVKTSAHQTIEAERWEGVLAVCERYGVDMRRAEPERVYAEQLFDGLLRVHELPQDYRLWLQAAAMMQDVGKFLNHQGHHRHTQYIIANSEIFGVSPEQRAIVAAIARYLGKSRPDAMDRTMRSVPVEEHGHVTRAVVLLRLAQALRQDRAAAAIKLRIKVLPKRVLIELMPTRGGAELELWALKKEAVYFREIFRRELFIEVV</sequence>
<dbReference type="CDD" id="cd24054">
    <property type="entry name" value="ASKHA_NBD_AaPPX-GppA_MtPPX2-like"/>
    <property type="match status" value="1"/>
</dbReference>
<dbReference type="InterPro" id="IPR030673">
    <property type="entry name" value="PyroPPase_GppA_Ppx"/>
</dbReference>
<dbReference type="PANTHER" id="PTHR30005:SF0">
    <property type="entry name" value="RETROGRADE REGULATION PROTEIN 2"/>
    <property type="match status" value="1"/>
</dbReference>
<evidence type="ECO:0000313" key="5">
    <source>
        <dbReference type="EMBL" id="MFC6647515.1"/>
    </source>
</evidence>
<dbReference type="PANTHER" id="PTHR30005">
    <property type="entry name" value="EXOPOLYPHOSPHATASE"/>
    <property type="match status" value="1"/>
</dbReference>
<dbReference type="EMBL" id="JBHSWI010000001">
    <property type="protein sequence ID" value="MFC6647515.1"/>
    <property type="molecule type" value="Genomic_DNA"/>
</dbReference>
<feature type="domain" description="Ppx/GppA phosphatase N-terminal" evidence="2">
    <location>
        <begin position="18"/>
        <end position="318"/>
    </location>
</feature>
<evidence type="ECO:0000256" key="1">
    <source>
        <dbReference type="ARBA" id="ARBA00022801"/>
    </source>
</evidence>
<evidence type="ECO:0000259" key="3">
    <source>
        <dbReference type="Pfam" id="PF21447"/>
    </source>
</evidence>
<dbReference type="PIRSF" id="PIRSF001267">
    <property type="entry name" value="Pyrophosphatase_GppA_Ppx"/>
    <property type="match status" value="1"/>
</dbReference>
<name>A0ABW1ZDG4_9BACT</name>
<dbReference type="InterPro" id="IPR043129">
    <property type="entry name" value="ATPase_NBD"/>
</dbReference>
<dbReference type="SUPFAM" id="SSF109604">
    <property type="entry name" value="HD-domain/PDEase-like"/>
    <property type="match status" value="1"/>
</dbReference>
<accession>A0ABW1ZDG4</accession>
<feature type="domain" description="Ppx/GppA phosphatase C-terminal" evidence="3">
    <location>
        <begin position="338"/>
        <end position="485"/>
    </location>
</feature>
<dbReference type="EMBL" id="JBHSWI010000001">
    <property type="protein sequence ID" value="MFC6644024.1"/>
    <property type="molecule type" value="Genomic_DNA"/>
</dbReference>